<comment type="caution">
    <text evidence="1">The sequence shown here is derived from an EMBL/GenBank/DDBJ whole genome shotgun (WGS) entry which is preliminary data.</text>
</comment>
<evidence type="ECO:0000313" key="2">
    <source>
        <dbReference type="Proteomes" id="UP001634393"/>
    </source>
</evidence>
<dbReference type="PANTHER" id="PTHR33973:SF4">
    <property type="entry name" value="OS07G0153300 PROTEIN"/>
    <property type="match status" value="1"/>
</dbReference>
<evidence type="ECO:0000313" key="1">
    <source>
        <dbReference type="EMBL" id="KAL3851495.1"/>
    </source>
</evidence>
<protein>
    <recommendedName>
        <fullName evidence="3">DUF1365 domain-containing protein</fullName>
    </recommendedName>
</protein>
<dbReference type="PANTHER" id="PTHR33973">
    <property type="entry name" value="OS07G0153300 PROTEIN"/>
    <property type="match status" value="1"/>
</dbReference>
<evidence type="ECO:0008006" key="3">
    <source>
        <dbReference type="Google" id="ProtNLM"/>
    </source>
</evidence>
<gene>
    <name evidence="1" type="ORF">ACJIZ3_013377</name>
</gene>
<reference evidence="1 2" key="1">
    <citation type="submission" date="2024-12" db="EMBL/GenBank/DDBJ databases">
        <title>The unique morphological basis and parallel evolutionary history of personate flowers in Penstemon.</title>
        <authorList>
            <person name="Depatie T.H."/>
            <person name="Wessinger C.A."/>
        </authorList>
    </citation>
    <scope>NUCLEOTIDE SEQUENCE [LARGE SCALE GENOMIC DNA]</scope>
    <source>
        <strain evidence="1">WTNN_2</strain>
        <tissue evidence="1">Leaf</tissue>
    </source>
</reference>
<dbReference type="Proteomes" id="UP001634393">
    <property type="component" value="Unassembled WGS sequence"/>
</dbReference>
<organism evidence="1 2">
    <name type="scientific">Penstemon smallii</name>
    <dbReference type="NCBI Taxonomy" id="265156"/>
    <lineage>
        <taxon>Eukaryota</taxon>
        <taxon>Viridiplantae</taxon>
        <taxon>Streptophyta</taxon>
        <taxon>Embryophyta</taxon>
        <taxon>Tracheophyta</taxon>
        <taxon>Spermatophyta</taxon>
        <taxon>Magnoliopsida</taxon>
        <taxon>eudicotyledons</taxon>
        <taxon>Gunneridae</taxon>
        <taxon>Pentapetalae</taxon>
        <taxon>asterids</taxon>
        <taxon>lamiids</taxon>
        <taxon>Lamiales</taxon>
        <taxon>Plantaginaceae</taxon>
        <taxon>Cheloneae</taxon>
        <taxon>Penstemon</taxon>
    </lineage>
</organism>
<proteinExistence type="predicted"/>
<dbReference type="Pfam" id="PF07103">
    <property type="entry name" value="DUF1365"/>
    <property type="match status" value="2"/>
</dbReference>
<dbReference type="EMBL" id="JBJXBP010000001">
    <property type="protein sequence ID" value="KAL3851495.1"/>
    <property type="molecule type" value="Genomic_DNA"/>
</dbReference>
<sequence length="330" mass="38076">MELLYLICSILSTAVTSLLLSLLLPCRYIIRRICTTRASDDSVVLYEGTVWHERRRPVHHSFHYSVRYALIDLDAAAHAPPNHLSADAIRHISKTNGPVFLLTIPPSVGYEQNPLSIYYCYDVEGSTRTLKKCIAEVTNTPWGERVTFLFNPNSDLVAKPLHVSPFMDMHGNWSMKTNEPAENLHVIISVQHPKLGNYFTASLTAKRVGSSVSRDYSGFFWLMPHKVALWIYWHALKLWWKNVAFIQHPRYSNPKYREEALLRDEGISYCQAFGSNEAKILKAEGRAFESMEKTTKNRLITWRDAPWPWCWIHTQESIEEPGAEYIHKNQ</sequence>
<accession>A0ABD3UQ13</accession>
<dbReference type="AlphaFoldDB" id="A0ABD3UQ13"/>
<dbReference type="InterPro" id="IPR010775">
    <property type="entry name" value="DUF1365"/>
</dbReference>
<name>A0ABD3UQ13_9LAMI</name>
<keyword evidence="2" id="KW-1185">Reference proteome</keyword>